<protein>
    <submittedName>
        <fullName evidence="1">Uncharacterized protein</fullName>
    </submittedName>
</protein>
<dbReference type="EMBL" id="WJXA01000011">
    <property type="protein sequence ID" value="KAF7128012.1"/>
    <property type="molecule type" value="Genomic_DNA"/>
</dbReference>
<keyword evidence="2" id="KW-1185">Reference proteome</keyword>
<comment type="caution">
    <text evidence="1">The sequence shown here is derived from an EMBL/GenBank/DDBJ whole genome shotgun (WGS) entry which is preliminary data.</text>
</comment>
<dbReference type="Proteomes" id="UP000626092">
    <property type="component" value="Unassembled WGS sequence"/>
</dbReference>
<sequence length="242" mass="26502">MAGSNPLSCARVLASSPSRVRSQGFTINLLDKALVPMDSSAGPALRQIKELNAELINLKRFRKRRIRFYNKLVFLQKKLVVNPPKEVVLLGSEKWKDCVVGYFIDRKVLYADCTTETCQRLNYAKICVEIDIHSELLNSFDIVLANGDRFPIKVQVASPPSRVVIEAVLEPIDSVIAQEDHVLASGQLVGGSGLPSDEVLAEGVALLPSKVEFHDGLIQGVESVIIPSAKKSRGRNKGGGRK</sequence>
<reference evidence="1" key="1">
    <citation type="submission" date="2019-11" db="EMBL/GenBank/DDBJ databases">
        <authorList>
            <person name="Liu Y."/>
            <person name="Hou J."/>
            <person name="Li T.-Q."/>
            <person name="Guan C.-H."/>
            <person name="Wu X."/>
            <person name="Wu H.-Z."/>
            <person name="Ling F."/>
            <person name="Zhang R."/>
            <person name="Shi X.-G."/>
            <person name="Ren J.-P."/>
            <person name="Chen E.-F."/>
            <person name="Sun J.-M."/>
        </authorList>
    </citation>
    <scope>NUCLEOTIDE SEQUENCE</scope>
    <source>
        <strain evidence="1">Adult_tree_wgs_1</strain>
        <tissue evidence="1">Leaves</tissue>
    </source>
</reference>
<proteinExistence type="predicted"/>
<name>A0A834G8J3_RHOSS</name>
<gene>
    <name evidence="1" type="ORF">RHSIM_Rhsim11G0013000</name>
</gene>
<dbReference type="AlphaFoldDB" id="A0A834G8J3"/>
<organism evidence="1 2">
    <name type="scientific">Rhododendron simsii</name>
    <name type="common">Sims's rhododendron</name>
    <dbReference type="NCBI Taxonomy" id="118357"/>
    <lineage>
        <taxon>Eukaryota</taxon>
        <taxon>Viridiplantae</taxon>
        <taxon>Streptophyta</taxon>
        <taxon>Embryophyta</taxon>
        <taxon>Tracheophyta</taxon>
        <taxon>Spermatophyta</taxon>
        <taxon>Magnoliopsida</taxon>
        <taxon>eudicotyledons</taxon>
        <taxon>Gunneridae</taxon>
        <taxon>Pentapetalae</taxon>
        <taxon>asterids</taxon>
        <taxon>Ericales</taxon>
        <taxon>Ericaceae</taxon>
        <taxon>Ericoideae</taxon>
        <taxon>Rhodoreae</taxon>
        <taxon>Rhododendron</taxon>
    </lineage>
</organism>
<dbReference type="OrthoDB" id="1939300at2759"/>
<evidence type="ECO:0000313" key="1">
    <source>
        <dbReference type="EMBL" id="KAF7128012.1"/>
    </source>
</evidence>
<evidence type="ECO:0000313" key="2">
    <source>
        <dbReference type="Proteomes" id="UP000626092"/>
    </source>
</evidence>
<accession>A0A834G8J3</accession>